<dbReference type="GO" id="GO:0016836">
    <property type="term" value="F:hydro-lyase activity"/>
    <property type="evidence" value="ECO:0007669"/>
    <property type="project" value="UniProtKB-UniRule"/>
</dbReference>
<keyword evidence="6" id="KW-1185">Reference proteome</keyword>
<organism evidence="5 6">
    <name type="scientific">Phycisphaera mikurensis (strain NBRC 102666 / KCTC 22515 / FYK2301M01)</name>
    <dbReference type="NCBI Taxonomy" id="1142394"/>
    <lineage>
        <taxon>Bacteria</taxon>
        <taxon>Pseudomonadati</taxon>
        <taxon>Planctomycetota</taxon>
        <taxon>Phycisphaerae</taxon>
        <taxon>Phycisphaerales</taxon>
        <taxon>Phycisphaeraceae</taxon>
        <taxon>Phycisphaera</taxon>
    </lineage>
</organism>
<dbReference type="PANTHER" id="PTHR37690">
    <property type="entry name" value="CHORISMATE DEHYDRATASE"/>
    <property type="match status" value="1"/>
</dbReference>
<keyword evidence="2 4" id="KW-0474">Menaquinone biosynthesis</keyword>
<evidence type="ECO:0000256" key="4">
    <source>
        <dbReference type="HAMAP-Rule" id="MF_00995"/>
    </source>
</evidence>
<dbReference type="GO" id="GO:0009234">
    <property type="term" value="P:menaquinone biosynthetic process"/>
    <property type="evidence" value="ECO:0007669"/>
    <property type="project" value="UniProtKB-UniRule"/>
</dbReference>
<proteinExistence type="inferred from homology"/>
<dbReference type="InterPro" id="IPR030868">
    <property type="entry name" value="MqnA"/>
</dbReference>
<evidence type="ECO:0000256" key="2">
    <source>
        <dbReference type="ARBA" id="ARBA00022428"/>
    </source>
</evidence>
<dbReference type="Gene3D" id="3.40.190.10">
    <property type="entry name" value="Periplasmic binding protein-like II"/>
    <property type="match status" value="2"/>
</dbReference>
<dbReference type="EC" id="4.2.1.151" evidence="4"/>
<reference evidence="5 6" key="1">
    <citation type="submission" date="2012-02" db="EMBL/GenBank/DDBJ databases">
        <title>Complete genome sequence of Phycisphaera mikurensis NBRC 102666.</title>
        <authorList>
            <person name="Ankai A."/>
            <person name="Hosoyama A."/>
            <person name="Terui Y."/>
            <person name="Sekine M."/>
            <person name="Fukai R."/>
            <person name="Kato Y."/>
            <person name="Nakamura S."/>
            <person name="Yamada-Narita S."/>
            <person name="Kawakoshi A."/>
            <person name="Fukunaga Y."/>
            <person name="Yamazaki S."/>
            <person name="Fujita N."/>
        </authorList>
    </citation>
    <scope>NUCLEOTIDE SEQUENCE [LARGE SCALE GENOMIC DNA]</scope>
    <source>
        <strain evidence="6">NBRC 102666 / KCTC 22515 / FYK2301M01</strain>
    </source>
</reference>
<evidence type="ECO:0000256" key="1">
    <source>
        <dbReference type="ARBA" id="ARBA00004863"/>
    </source>
</evidence>
<comment type="catalytic activity">
    <reaction evidence="4">
        <text>chorismate = 3-[(1-carboxyvinyl)-oxy]benzoate + H2O</text>
        <dbReference type="Rhea" id="RHEA:40051"/>
        <dbReference type="ChEBI" id="CHEBI:15377"/>
        <dbReference type="ChEBI" id="CHEBI:29748"/>
        <dbReference type="ChEBI" id="CHEBI:76981"/>
        <dbReference type="EC" id="4.2.1.151"/>
    </reaction>
</comment>
<dbReference type="UniPathway" id="UPA00079"/>
<evidence type="ECO:0000313" key="5">
    <source>
        <dbReference type="EMBL" id="BAM03509.1"/>
    </source>
</evidence>
<dbReference type="Pfam" id="PF02621">
    <property type="entry name" value="VitK2_biosynth"/>
    <property type="match status" value="1"/>
</dbReference>
<comment type="function">
    <text evidence="4">Catalyzes the dehydration of chorismate into 3-[(1-carboxyvinyl)oxy]benzoate, a step in the biosynthesis of menaquinone (MK, vitamin K2).</text>
</comment>
<dbReference type="EMBL" id="AP012338">
    <property type="protein sequence ID" value="BAM03509.1"/>
    <property type="molecule type" value="Genomic_DNA"/>
</dbReference>
<sequence length="278" mass="29859">MAVDRPTTLGCVSYLNAKPLIDGLACDGLRVELGVPSSLLAGLVDGRFDAALCPVIDLFRSPVPLRLLPVGGIGCRGDTLTVRLFSRVPLEDLRGVAVDRDSHTSVGLLRVLLHRRLGRVPALEPEEMRDADLAEAVPGGHEAALLIGDKVVTHEPPAELYPHQLDLGGAWARAFGLPFLFAGWLTPRAALPSRLERRMEAVRARNLARVPELVRRHAAGLGWPAGLAEAYLGRILCYETGPEQLAAVRRFGAELGRLGLIENAERDLLGLPAAAVTP</sequence>
<dbReference type="HOGENOM" id="CLU_059898_0_0_0"/>
<evidence type="ECO:0000256" key="3">
    <source>
        <dbReference type="ARBA" id="ARBA00023239"/>
    </source>
</evidence>
<dbReference type="InterPro" id="IPR003773">
    <property type="entry name" value="Menaquinone_biosynth"/>
</dbReference>
<keyword evidence="3 4" id="KW-0456">Lyase</keyword>
<dbReference type="KEGG" id="phm:PSMK_13500"/>
<dbReference type="Proteomes" id="UP000007881">
    <property type="component" value="Chromosome"/>
</dbReference>
<dbReference type="STRING" id="1142394.PSMK_13500"/>
<comment type="similarity">
    <text evidence="4">Belongs to the MqnA/MqnD family. MqnA subfamily.</text>
</comment>
<dbReference type="OrthoDB" id="9810112at2"/>
<gene>
    <name evidence="4" type="primary">mqnA</name>
    <name evidence="5" type="ordered locus">PSMK_13500</name>
</gene>
<dbReference type="PANTHER" id="PTHR37690:SF1">
    <property type="entry name" value="CHORISMATE DEHYDRATASE"/>
    <property type="match status" value="1"/>
</dbReference>
<accession>I0IE21</accession>
<dbReference type="RefSeq" id="WP_014436728.1">
    <property type="nucleotide sequence ID" value="NC_017080.1"/>
</dbReference>
<dbReference type="eggNOG" id="COG1427">
    <property type="taxonomic scope" value="Bacteria"/>
</dbReference>
<dbReference type="AlphaFoldDB" id="I0IE21"/>
<protein>
    <recommendedName>
        <fullName evidence="4">Chorismate dehydratase</fullName>
        <ecNumber evidence="4">4.2.1.151</ecNumber>
    </recommendedName>
    <alternativeName>
        <fullName evidence="4">Menaquinone biosynthetic enzyme MqnA</fullName>
    </alternativeName>
</protein>
<comment type="pathway">
    <text evidence="1 4">Quinol/quinone metabolism; menaquinone biosynthesis.</text>
</comment>
<name>I0IE21_PHYMF</name>
<dbReference type="SUPFAM" id="SSF53850">
    <property type="entry name" value="Periplasmic binding protein-like II"/>
    <property type="match status" value="1"/>
</dbReference>
<evidence type="ECO:0000313" key="6">
    <source>
        <dbReference type="Proteomes" id="UP000007881"/>
    </source>
</evidence>
<dbReference type="HAMAP" id="MF_00995">
    <property type="entry name" value="MqnA"/>
    <property type="match status" value="1"/>
</dbReference>